<dbReference type="CDD" id="cd00207">
    <property type="entry name" value="fer2"/>
    <property type="match status" value="1"/>
</dbReference>
<evidence type="ECO:0000313" key="4">
    <source>
        <dbReference type="Proteomes" id="UP000235916"/>
    </source>
</evidence>
<keyword evidence="4" id="KW-1185">Reference proteome</keyword>
<feature type="domain" description="2Fe-2S ferredoxin-type" evidence="2">
    <location>
        <begin position="6"/>
        <end position="85"/>
    </location>
</feature>
<organism evidence="3 4">
    <name type="scientific">Kinneretia aquatilis</name>
    <dbReference type="NCBI Taxonomy" id="2070761"/>
    <lineage>
        <taxon>Bacteria</taxon>
        <taxon>Pseudomonadati</taxon>
        <taxon>Pseudomonadota</taxon>
        <taxon>Betaproteobacteria</taxon>
        <taxon>Burkholderiales</taxon>
        <taxon>Sphaerotilaceae</taxon>
        <taxon>Roseateles</taxon>
    </lineage>
</organism>
<dbReference type="InterPro" id="IPR036010">
    <property type="entry name" value="2Fe-2S_ferredoxin-like_sf"/>
</dbReference>
<dbReference type="RefSeq" id="WP_102768305.1">
    <property type="nucleotide sequence ID" value="NZ_POSP01000003.1"/>
</dbReference>
<dbReference type="InterPro" id="IPR042204">
    <property type="entry name" value="2Fe-2S-bd_N"/>
</dbReference>
<dbReference type="Proteomes" id="UP000235916">
    <property type="component" value="Unassembled WGS sequence"/>
</dbReference>
<accession>A0A2N8KY55</accession>
<sequence length="85" mass="9341">MSLSQPEFQVFINGRALQVPAHCNVAASLQRAGLSHSRRSETGQPRAAFCGMGQCQECRVRIDGHDHRLACMTLVVDGMQIETQT</sequence>
<dbReference type="EMBL" id="POSP01000003">
    <property type="protein sequence ID" value="PND38386.1"/>
    <property type="molecule type" value="Genomic_DNA"/>
</dbReference>
<dbReference type="AlphaFoldDB" id="A0A2N8KY55"/>
<evidence type="ECO:0000256" key="1">
    <source>
        <dbReference type="ARBA" id="ARBA00023002"/>
    </source>
</evidence>
<reference evidence="3 4" key="1">
    <citation type="submission" date="2018-01" db="EMBL/GenBank/DDBJ databases">
        <title>Draft genome sequence of Paucibacter aquatile CR182 isolated from freshwater of the Nakdong River.</title>
        <authorList>
            <person name="Choi A."/>
            <person name="Chung E.J."/>
        </authorList>
    </citation>
    <scope>NUCLEOTIDE SEQUENCE [LARGE SCALE GENOMIC DNA]</scope>
    <source>
        <strain evidence="3 4">CR182</strain>
    </source>
</reference>
<dbReference type="Pfam" id="PF13510">
    <property type="entry name" value="Fer2_4"/>
    <property type="match status" value="1"/>
</dbReference>
<protein>
    <submittedName>
        <fullName evidence="3">Ferredoxin</fullName>
    </submittedName>
</protein>
<dbReference type="GO" id="GO:0051536">
    <property type="term" value="F:iron-sulfur cluster binding"/>
    <property type="evidence" value="ECO:0007669"/>
    <property type="project" value="InterPro"/>
</dbReference>
<proteinExistence type="predicted"/>
<gene>
    <name evidence="3" type="ORF">C1O66_13195</name>
</gene>
<dbReference type="PROSITE" id="PS51085">
    <property type="entry name" value="2FE2S_FER_2"/>
    <property type="match status" value="1"/>
</dbReference>
<dbReference type="OrthoDB" id="573392at2"/>
<dbReference type="GO" id="GO:0016491">
    <property type="term" value="F:oxidoreductase activity"/>
    <property type="evidence" value="ECO:0007669"/>
    <property type="project" value="UniProtKB-KW"/>
</dbReference>
<evidence type="ECO:0000313" key="3">
    <source>
        <dbReference type="EMBL" id="PND38386.1"/>
    </source>
</evidence>
<dbReference type="Gene3D" id="3.10.20.440">
    <property type="entry name" value="2Fe-2S iron-sulphur cluster binding domain, sarcosine oxidase, alpha subunit, N-terminal domain"/>
    <property type="match status" value="1"/>
</dbReference>
<comment type="caution">
    <text evidence="3">The sequence shown here is derived from an EMBL/GenBank/DDBJ whole genome shotgun (WGS) entry which is preliminary data.</text>
</comment>
<keyword evidence="1" id="KW-0560">Oxidoreductase</keyword>
<dbReference type="InterPro" id="IPR001041">
    <property type="entry name" value="2Fe-2S_ferredoxin-type"/>
</dbReference>
<name>A0A2N8KY55_9BURK</name>
<dbReference type="SUPFAM" id="SSF54292">
    <property type="entry name" value="2Fe-2S ferredoxin-like"/>
    <property type="match status" value="1"/>
</dbReference>
<evidence type="ECO:0000259" key="2">
    <source>
        <dbReference type="PROSITE" id="PS51085"/>
    </source>
</evidence>